<evidence type="ECO:0000313" key="3">
    <source>
        <dbReference type="Proteomes" id="UP000663823"/>
    </source>
</evidence>
<organism evidence="1 3">
    <name type="scientific">Rotaria sordida</name>
    <dbReference type="NCBI Taxonomy" id="392033"/>
    <lineage>
        <taxon>Eukaryota</taxon>
        <taxon>Metazoa</taxon>
        <taxon>Spiralia</taxon>
        <taxon>Gnathifera</taxon>
        <taxon>Rotifera</taxon>
        <taxon>Eurotatoria</taxon>
        <taxon>Bdelloidea</taxon>
        <taxon>Philodinida</taxon>
        <taxon>Philodinidae</taxon>
        <taxon>Rotaria</taxon>
    </lineage>
</organism>
<sequence>MSNTLYDLVHVLYTHNERDTIAESILLRVIIPPNAQARVMFETSFVGGQCATLIESNKDLTSGVNDKDNNHLVPNVLFFYVNVLIIDCEHDINLHYFENIRYLCIYRLNYELLVQMDSNTLPYFEHLSIKCVPSSVIHLLDTLFSKNIFSNLQSFYVNTFKAMEPTGGLQGVNLHLLSI</sequence>
<dbReference type="EMBL" id="CAJOAX010001155">
    <property type="protein sequence ID" value="CAF3690707.1"/>
    <property type="molecule type" value="Genomic_DNA"/>
</dbReference>
<evidence type="ECO:0000313" key="2">
    <source>
        <dbReference type="EMBL" id="CAF3956653.1"/>
    </source>
</evidence>
<comment type="caution">
    <text evidence="1">The sequence shown here is derived from an EMBL/GenBank/DDBJ whole genome shotgun (WGS) entry which is preliminary data.</text>
</comment>
<proteinExistence type="predicted"/>
<protein>
    <submittedName>
        <fullName evidence="1">Uncharacterized protein</fullName>
    </submittedName>
</protein>
<accession>A0A818TZD7</accession>
<dbReference type="AlphaFoldDB" id="A0A818TZD7"/>
<name>A0A818TZD7_9BILA</name>
<evidence type="ECO:0000313" key="1">
    <source>
        <dbReference type="EMBL" id="CAF3690707.1"/>
    </source>
</evidence>
<dbReference type="Proteomes" id="UP000663823">
    <property type="component" value="Unassembled WGS sequence"/>
</dbReference>
<reference evidence="1" key="1">
    <citation type="submission" date="2021-02" db="EMBL/GenBank/DDBJ databases">
        <authorList>
            <person name="Nowell W R."/>
        </authorList>
    </citation>
    <scope>NUCLEOTIDE SEQUENCE</scope>
</reference>
<dbReference type="EMBL" id="CAJOBE010005008">
    <property type="protein sequence ID" value="CAF3956653.1"/>
    <property type="molecule type" value="Genomic_DNA"/>
</dbReference>
<dbReference type="Proteomes" id="UP000663874">
    <property type="component" value="Unassembled WGS sequence"/>
</dbReference>
<gene>
    <name evidence="2" type="ORF">FNK824_LOCUS23538</name>
    <name evidence="1" type="ORF">OTI717_LOCUS11860</name>
</gene>